<evidence type="ECO:0000256" key="5">
    <source>
        <dbReference type="ARBA" id="ARBA00022989"/>
    </source>
</evidence>
<feature type="transmembrane region" description="Helical" evidence="7">
    <location>
        <begin position="327"/>
        <end position="347"/>
    </location>
</feature>
<dbReference type="PANTHER" id="PTHR42718">
    <property type="entry name" value="MAJOR FACILITATOR SUPERFAMILY MULTIDRUG TRANSPORTER MFSC"/>
    <property type="match status" value="1"/>
</dbReference>
<feature type="transmembrane region" description="Helical" evidence="7">
    <location>
        <begin position="395"/>
        <end position="416"/>
    </location>
</feature>
<gene>
    <name evidence="9" type="ORF">CEQ21_07430</name>
</gene>
<keyword evidence="5 7" id="KW-1133">Transmembrane helix</keyword>
<feature type="transmembrane region" description="Helical" evidence="7">
    <location>
        <begin position="163"/>
        <end position="183"/>
    </location>
</feature>
<keyword evidence="3" id="KW-1003">Cell membrane</keyword>
<feature type="transmembrane region" description="Helical" evidence="7">
    <location>
        <begin position="100"/>
        <end position="121"/>
    </location>
</feature>
<dbReference type="GO" id="GO:0022857">
    <property type="term" value="F:transmembrane transporter activity"/>
    <property type="evidence" value="ECO:0007669"/>
    <property type="project" value="InterPro"/>
</dbReference>
<dbReference type="GO" id="GO:0005886">
    <property type="term" value="C:plasma membrane"/>
    <property type="evidence" value="ECO:0007669"/>
    <property type="project" value="UniProtKB-SubCell"/>
</dbReference>
<feature type="transmembrane region" description="Helical" evidence="7">
    <location>
        <begin position="195"/>
        <end position="214"/>
    </location>
</feature>
<reference evidence="9" key="1">
    <citation type="submission" date="2018-10" db="EMBL/GenBank/DDBJ databases">
        <title>FDA dAtabase for Regulatory Grade micrObial Sequences (FDA-ARGOS): Supporting development and validation of Infectious Disease Dx tests.</title>
        <authorList>
            <person name="Minogue T."/>
            <person name="Wolcott M."/>
            <person name="Wasieloski L."/>
            <person name="Aguilar W."/>
            <person name="Moore D."/>
            <person name="Tallon L.J."/>
            <person name="Sadzewicz L."/>
            <person name="Sengamalay N."/>
            <person name="Ott S."/>
            <person name="Godinez A."/>
            <person name="Nagaraj S."/>
            <person name="Vavikolanu K."/>
            <person name="Vyas G."/>
            <person name="Nadendla S."/>
            <person name="Aluvathingal J."/>
            <person name="Sichtig H."/>
        </authorList>
    </citation>
    <scope>NUCLEOTIDE SEQUENCE</scope>
    <source>
        <strain evidence="9">FDAARGOS_343</strain>
        <plasmid evidence="9">unnamed1</plasmid>
    </source>
</reference>
<evidence type="ECO:0000256" key="4">
    <source>
        <dbReference type="ARBA" id="ARBA00022692"/>
    </source>
</evidence>
<keyword evidence="4 7" id="KW-0812">Transmembrane</keyword>
<organism evidence="9">
    <name type="scientific">Niallia circulans</name>
    <name type="common">Bacillus circulans</name>
    <dbReference type="NCBI Taxonomy" id="1397"/>
    <lineage>
        <taxon>Bacteria</taxon>
        <taxon>Bacillati</taxon>
        <taxon>Bacillota</taxon>
        <taxon>Bacilli</taxon>
        <taxon>Bacillales</taxon>
        <taxon>Bacillaceae</taxon>
        <taxon>Niallia</taxon>
    </lineage>
</organism>
<dbReference type="Gene3D" id="1.20.1250.20">
    <property type="entry name" value="MFS general substrate transporter like domains"/>
    <property type="match status" value="1"/>
</dbReference>
<dbReference type="InterPro" id="IPR036259">
    <property type="entry name" value="MFS_trans_sf"/>
</dbReference>
<dbReference type="Proteomes" id="UP000319837">
    <property type="component" value="Plasmid unnamed1"/>
</dbReference>
<sequence length="503" mass="54078">MNQTHKWIMLSIVSFALLLISLDMTILYTALPTLTHDLVASASEKLWIINAYPLVMSGLLLGTGALADRIGHKRIFMIGLVVFGLASLTAAFSMNPTMLIAARVFLAVGASMMMPATLSIIRINFENEKERYFAIGVWGSVFSGGAGLGPLIGGALIENFHWGSVFLINVPIVIIAFLLSFKFVPTDAGHSDKKWDYVGSIQIMIGLIGIILAIKEFTLRGGHLEIAFTALIIGIIAMIIFYRRQVRLGSPLIDFNLFKNERFLGGMTAAIITSFILVGTQLIFTQRYQLVIGYSPLKSALFMIAIPVASFIAGIVMGMYLQRVSVLRAMFGALVIAASGLVCYMIFLNNGTFFEIISLILLGCGLGASGSVASNAIMNNVPVEKAGMAASSEEVSYELGGVLGVGILGSFLSFFYSREFVPVGGLSPTTGVDSIDEALLAAEKLPTQQANLLINHAKEAFNSSFNSVSLLAIGITILGCLIVGYLAIKDNKKEKMQSIAKPK</sequence>
<evidence type="ECO:0000256" key="1">
    <source>
        <dbReference type="ARBA" id="ARBA00004651"/>
    </source>
</evidence>
<geneLocation type="plasmid" evidence="9">
    <name>unnamed1</name>
</geneLocation>
<dbReference type="SUPFAM" id="SSF103473">
    <property type="entry name" value="MFS general substrate transporter"/>
    <property type="match status" value="1"/>
</dbReference>
<dbReference type="PANTHER" id="PTHR42718:SF47">
    <property type="entry name" value="METHYL VIOLOGEN RESISTANCE PROTEIN SMVA"/>
    <property type="match status" value="1"/>
</dbReference>
<feature type="transmembrane region" description="Helical" evidence="7">
    <location>
        <begin position="75"/>
        <end position="94"/>
    </location>
</feature>
<accession>A0A553SQX0</accession>
<evidence type="ECO:0000256" key="7">
    <source>
        <dbReference type="SAM" id="Phobius"/>
    </source>
</evidence>
<feature type="domain" description="Major facilitator superfamily (MFS) profile" evidence="8">
    <location>
        <begin position="9"/>
        <end position="492"/>
    </location>
</feature>
<keyword evidence="6 7" id="KW-0472">Membrane</keyword>
<dbReference type="CDD" id="cd17321">
    <property type="entry name" value="MFS_MMR_MDR_like"/>
    <property type="match status" value="1"/>
</dbReference>
<dbReference type="InterPro" id="IPR011701">
    <property type="entry name" value="MFS"/>
</dbReference>
<dbReference type="RefSeq" id="WP_185762696.1">
    <property type="nucleotide sequence ID" value="NZ_CM017505.1"/>
</dbReference>
<dbReference type="InterPro" id="IPR020846">
    <property type="entry name" value="MFS_dom"/>
</dbReference>
<feature type="transmembrane region" description="Helical" evidence="7">
    <location>
        <begin position="299"/>
        <end position="320"/>
    </location>
</feature>
<keyword evidence="2" id="KW-0813">Transport</keyword>
<name>A0A553SQX0_NIACI</name>
<dbReference type="Pfam" id="PF07690">
    <property type="entry name" value="MFS_1"/>
    <property type="match status" value="1"/>
</dbReference>
<proteinExistence type="predicted"/>
<evidence type="ECO:0000259" key="8">
    <source>
        <dbReference type="PROSITE" id="PS50850"/>
    </source>
</evidence>
<comment type="caution">
    <text evidence="9">The sequence shown here is derived from an EMBL/GenBank/DDBJ whole genome shotgun (WGS) entry which is preliminary data.</text>
</comment>
<feature type="transmembrane region" description="Helical" evidence="7">
    <location>
        <begin position="133"/>
        <end position="157"/>
    </location>
</feature>
<feature type="transmembrane region" description="Helical" evidence="7">
    <location>
        <begin position="7"/>
        <end position="31"/>
    </location>
</feature>
<feature type="transmembrane region" description="Helical" evidence="7">
    <location>
        <begin position="468"/>
        <end position="488"/>
    </location>
</feature>
<feature type="transmembrane region" description="Helical" evidence="7">
    <location>
        <begin position="263"/>
        <end position="284"/>
    </location>
</feature>
<comment type="subcellular location">
    <subcellularLocation>
        <location evidence="1">Cell membrane</location>
        <topology evidence="1">Multi-pass membrane protein</topology>
    </subcellularLocation>
</comment>
<feature type="transmembrane region" description="Helical" evidence="7">
    <location>
        <begin position="226"/>
        <end position="242"/>
    </location>
</feature>
<evidence type="ECO:0000256" key="6">
    <source>
        <dbReference type="ARBA" id="ARBA00023136"/>
    </source>
</evidence>
<protein>
    <submittedName>
        <fullName evidence="9">MFS transporter</fullName>
    </submittedName>
</protein>
<evidence type="ECO:0000256" key="2">
    <source>
        <dbReference type="ARBA" id="ARBA00022448"/>
    </source>
</evidence>
<evidence type="ECO:0000256" key="3">
    <source>
        <dbReference type="ARBA" id="ARBA00022475"/>
    </source>
</evidence>
<dbReference type="EMBL" id="RIBP01000002">
    <property type="protein sequence ID" value="TRZ39385.1"/>
    <property type="molecule type" value="Genomic_DNA"/>
</dbReference>
<dbReference type="AlphaFoldDB" id="A0A553SQX0"/>
<dbReference type="PROSITE" id="PS50850">
    <property type="entry name" value="MFS"/>
    <property type="match status" value="1"/>
</dbReference>
<dbReference type="Gene3D" id="1.20.1720.10">
    <property type="entry name" value="Multidrug resistance protein D"/>
    <property type="match status" value="1"/>
</dbReference>
<dbReference type="PRINTS" id="PR01036">
    <property type="entry name" value="TCRTETB"/>
</dbReference>
<keyword evidence="9" id="KW-0614">Plasmid</keyword>
<feature type="transmembrane region" description="Helical" evidence="7">
    <location>
        <begin position="51"/>
        <end position="68"/>
    </location>
</feature>
<feature type="transmembrane region" description="Helical" evidence="7">
    <location>
        <begin position="353"/>
        <end position="374"/>
    </location>
</feature>
<evidence type="ECO:0000313" key="9">
    <source>
        <dbReference type="EMBL" id="TRZ39385.1"/>
    </source>
</evidence>